<dbReference type="VEuPathDB" id="VectorBase:HLOH_047603"/>
<dbReference type="EMBL" id="JABSTR010000010">
    <property type="protein sequence ID" value="KAH9380211.1"/>
    <property type="molecule type" value="Genomic_DNA"/>
</dbReference>
<comment type="caution">
    <text evidence="1">The sequence shown here is derived from an EMBL/GenBank/DDBJ whole genome shotgun (WGS) entry which is preliminary data.</text>
</comment>
<dbReference type="Proteomes" id="UP000821853">
    <property type="component" value="Chromosome 8"/>
</dbReference>
<evidence type="ECO:0000313" key="2">
    <source>
        <dbReference type="Proteomes" id="UP000821853"/>
    </source>
</evidence>
<accession>A0A9J6GYA9</accession>
<reference evidence="1 2" key="1">
    <citation type="journal article" date="2020" name="Cell">
        <title>Large-Scale Comparative Analyses of Tick Genomes Elucidate Their Genetic Diversity and Vector Capacities.</title>
        <authorList>
            <consortium name="Tick Genome and Microbiome Consortium (TIGMIC)"/>
            <person name="Jia N."/>
            <person name="Wang J."/>
            <person name="Shi W."/>
            <person name="Du L."/>
            <person name="Sun Y."/>
            <person name="Zhan W."/>
            <person name="Jiang J.F."/>
            <person name="Wang Q."/>
            <person name="Zhang B."/>
            <person name="Ji P."/>
            <person name="Bell-Sakyi L."/>
            <person name="Cui X.M."/>
            <person name="Yuan T.T."/>
            <person name="Jiang B.G."/>
            <person name="Yang W.F."/>
            <person name="Lam T.T."/>
            <person name="Chang Q.C."/>
            <person name="Ding S.J."/>
            <person name="Wang X.J."/>
            <person name="Zhu J.G."/>
            <person name="Ruan X.D."/>
            <person name="Zhao L."/>
            <person name="Wei J.T."/>
            <person name="Ye R.Z."/>
            <person name="Que T.C."/>
            <person name="Du C.H."/>
            <person name="Zhou Y.H."/>
            <person name="Cheng J.X."/>
            <person name="Dai P.F."/>
            <person name="Guo W.B."/>
            <person name="Han X.H."/>
            <person name="Huang E.J."/>
            <person name="Li L.F."/>
            <person name="Wei W."/>
            <person name="Gao Y.C."/>
            <person name="Liu J.Z."/>
            <person name="Shao H.Z."/>
            <person name="Wang X."/>
            <person name="Wang C.C."/>
            <person name="Yang T.C."/>
            <person name="Huo Q.B."/>
            <person name="Li W."/>
            <person name="Chen H.Y."/>
            <person name="Chen S.E."/>
            <person name="Zhou L.G."/>
            <person name="Ni X.B."/>
            <person name="Tian J.H."/>
            <person name="Sheng Y."/>
            <person name="Liu T."/>
            <person name="Pan Y.S."/>
            <person name="Xia L.Y."/>
            <person name="Li J."/>
            <person name="Zhao F."/>
            <person name="Cao W.C."/>
        </authorList>
    </citation>
    <scope>NUCLEOTIDE SEQUENCE [LARGE SCALE GENOMIC DNA]</scope>
    <source>
        <strain evidence="1">HaeL-2018</strain>
    </source>
</reference>
<name>A0A9J6GYA9_HAELO</name>
<sequence>MPGSATILVTGWMAIIYCGWLKISQNDLFVPPHERKPPPHVLLRDYLTEKFGGSADGPPAGDNKGK</sequence>
<gene>
    <name evidence="1" type="ORF">HPB48_003307</name>
</gene>
<keyword evidence="2" id="KW-1185">Reference proteome</keyword>
<organism evidence="1 2">
    <name type="scientific">Haemaphysalis longicornis</name>
    <name type="common">Bush tick</name>
    <dbReference type="NCBI Taxonomy" id="44386"/>
    <lineage>
        <taxon>Eukaryota</taxon>
        <taxon>Metazoa</taxon>
        <taxon>Ecdysozoa</taxon>
        <taxon>Arthropoda</taxon>
        <taxon>Chelicerata</taxon>
        <taxon>Arachnida</taxon>
        <taxon>Acari</taxon>
        <taxon>Parasitiformes</taxon>
        <taxon>Ixodida</taxon>
        <taxon>Ixodoidea</taxon>
        <taxon>Ixodidae</taxon>
        <taxon>Haemaphysalinae</taxon>
        <taxon>Haemaphysalis</taxon>
    </lineage>
</organism>
<proteinExistence type="predicted"/>
<evidence type="ECO:0000313" key="1">
    <source>
        <dbReference type="EMBL" id="KAH9380211.1"/>
    </source>
</evidence>
<dbReference type="AlphaFoldDB" id="A0A9J6GYA9"/>
<protein>
    <submittedName>
        <fullName evidence="1">Uncharacterized protein</fullName>
    </submittedName>
</protein>